<gene>
    <name evidence="7" type="primary">LOC105226800</name>
</gene>
<feature type="domain" description="CUB" evidence="5">
    <location>
        <begin position="699"/>
        <end position="820"/>
    </location>
</feature>
<dbReference type="SUPFAM" id="SSF49854">
    <property type="entry name" value="Spermadhesin, CUB domain"/>
    <property type="match status" value="5"/>
</dbReference>
<dbReference type="CDD" id="cd00112">
    <property type="entry name" value="LDLa"/>
    <property type="match status" value="1"/>
</dbReference>
<dbReference type="CDD" id="cd00041">
    <property type="entry name" value="CUB"/>
    <property type="match status" value="5"/>
</dbReference>
<keyword evidence="4" id="KW-0472">Membrane</keyword>
<dbReference type="InterPro" id="IPR053207">
    <property type="entry name" value="Non-NMDA_GluR_Accessory"/>
</dbReference>
<accession>A0ABM3J5J7</accession>
<sequence length="1462" mass="160888">MASAHILQYYSNTRTKTAAAVSTKTATATTIAQHCYERNTSGTPEACLITNERKQFADESSATAVSSKNTTTTAKNTSRAISTALLSYCLPPIATVDNIWVHSNAVTTPLEEPTDDQKLHSTKVQVLHARIANEVNKEVSNCFETPTPWKPTAATKRPSFRPTDPTLSPNQKSHQAADDVHTFRCVDSGRRGRSKSESAESYGDLQAERPQRPQQQQQQQKQQNRWHSESRGEALSCGWTRVKGIANMSSAAASNANQQQQGQCSDVAGIVVGAIASLRKTSTGNCARQRSQAIAYMHCAQTKEKHNNTNNKTKCCQSNETKQSETHNVARGCHAAGECDCCCNPHLFSSCTRQSSRNAIEQQQQLQLSGLSNGSNQEFSQLLADSCWSLACNAVPQLLEQPQTAAIATPLQSQSTTTTAKATNEQRSIFQYKTNKNSNLYYKRGVANELYLERAAAADADFGGGCGTILSTLCCSVRSKLLLAVADLQALSRALLSLIIIFNMLPLFYAVAASELRANGGPNPAAHPWIPVVAYLETLPRPTKPPKCDQTFVSRIGGPQNGTFTAPLLHNHKNHSRQCLYTFLAGPGQRVEVLFTSFNLRGSPPDGSAVGELPACVHEYMDIYSEVQSSDPAELINSPFGGRYCGTIPPRRRISMYRAIAISFFTNKNVSTPDLFEGTYRFINASEYEIGIPIAGSPCSYTITPSMSINKTGALISPTYPGAYPKDMSCTYQFLGESNQRVRLEFRDFDLFFGGPHCPFDYVKVYDGPDNSSALIGTYCGQQRNLVLYSSESSLFVHFYTLPRTANTQNRGFKGIYEFSESFVKLDFIRENDGIHIRGSECDQKILSRKESTGFVLSPNYPYPYIQKTVCRYFIYGMQDAQHLERVRLEFSSFNIPKVEHKDKSESNCTDGYLKIYLKGQETADAYDKFDYELCGNETQRVLSDGPRLAMVFSSGELQGRGFKGKYTFETEYKIPGTAAPDGTCSFTYVSSSKKRGELNSPRYPSNYPSDTNCSYLFLGEPNEQVTIVFDHFKIKADGNSNATAGAYGSSACFEDWLEMYVVYRDNNDRFLGRYCGLTAPGPVESPRGAVGLRITLHTDQENVASGFKARYFFESPRSDVAECGGNFSGQDSGIITSPNYPAGYKAPSRGMASMACNWIMTARPGYKLSINFEHFSIEGDPANRGCPAAVLRLWVNVDSDQPPLELCGEKPLIEQWYYISTGQTARISFTTSDKTVGAPGFRIVWTEIQDSGPGPPSIGLLCESTYHFQCDVGYCISDKLRCDGVKNCGPGDDSDELHCTTQAPEEDHGVLIIITLIVVSFLICLLCTLCHSKRKRRAHVRQLGLHRNAHYDSQTSATGLSSSRRHLQGGASISGSLHGINSGSLMIPPAPLPPTSVPPPPHICIAGVDGLSAGILINDDDGLDDDDEIDLDNVQHEIFINDVRFDDEENHLEQMHHLENV</sequence>
<feature type="compositionally biased region" description="Low complexity" evidence="3">
    <location>
        <begin position="145"/>
        <end position="157"/>
    </location>
</feature>
<dbReference type="PROSITE" id="PS01180">
    <property type="entry name" value="CUB"/>
    <property type="match status" value="5"/>
</dbReference>
<protein>
    <submittedName>
        <fullName evidence="7">Uncharacterized protein LOC105226800 isoform X1</fullName>
    </submittedName>
</protein>
<dbReference type="Proteomes" id="UP001652620">
    <property type="component" value="Chromosome 2"/>
</dbReference>
<dbReference type="Gene3D" id="4.10.400.10">
    <property type="entry name" value="Low-density Lipoprotein Receptor"/>
    <property type="match status" value="1"/>
</dbReference>
<keyword evidence="4" id="KW-0812">Transmembrane</keyword>
<dbReference type="PANTHER" id="PTHR47537">
    <property type="entry name" value="CUBILIN"/>
    <property type="match status" value="1"/>
</dbReference>
<feature type="region of interest" description="Disordered" evidence="3">
    <location>
        <begin position="142"/>
        <end position="233"/>
    </location>
</feature>
<evidence type="ECO:0000256" key="4">
    <source>
        <dbReference type="SAM" id="Phobius"/>
    </source>
</evidence>
<name>A0ABM3J5J7_BACDO</name>
<dbReference type="SMART" id="SM00192">
    <property type="entry name" value="LDLa"/>
    <property type="match status" value="1"/>
</dbReference>
<dbReference type="SMART" id="SM00042">
    <property type="entry name" value="CUB"/>
    <property type="match status" value="5"/>
</dbReference>
<dbReference type="GeneID" id="105226800"/>
<feature type="compositionally biased region" description="Low complexity" evidence="3">
    <location>
        <begin position="212"/>
        <end position="223"/>
    </location>
</feature>
<keyword evidence="4" id="KW-1133">Transmembrane helix</keyword>
<proteinExistence type="predicted"/>
<evidence type="ECO:0000256" key="3">
    <source>
        <dbReference type="SAM" id="MobiDB-lite"/>
    </source>
</evidence>
<evidence type="ECO:0000256" key="2">
    <source>
        <dbReference type="PROSITE-ProRule" id="PRU00124"/>
    </source>
</evidence>
<evidence type="ECO:0000313" key="6">
    <source>
        <dbReference type="Proteomes" id="UP001652620"/>
    </source>
</evidence>
<feature type="compositionally biased region" description="Basic and acidic residues" evidence="3">
    <location>
        <begin position="175"/>
        <end position="198"/>
    </location>
</feature>
<feature type="disulfide bond" evidence="2">
    <location>
        <begin position="1271"/>
        <end position="1289"/>
    </location>
</feature>
<feature type="transmembrane region" description="Helical" evidence="4">
    <location>
        <begin position="1310"/>
        <end position="1332"/>
    </location>
</feature>
<evidence type="ECO:0000259" key="5">
    <source>
        <dbReference type="PROSITE" id="PS01180"/>
    </source>
</evidence>
<reference evidence="7" key="2">
    <citation type="submission" date="2025-08" db="UniProtKB">
        <authorList>
            <consortium name="RefSeq"/>
        </authorList>
    </citation>
    <scope>IDENTIFICATION</scope>
    <source>
        <tissue evidence="7">Adult</tissue>
    </source>
</reference>
<dbReference type="Pfam" id="PF00057">
    <property type="entry name" value="Ldl_recept_a"/>
    <property type="match status" value="1"/>
</dbReference>
<feature type="compositionally biased region" description="Polar residues" evidence="3">
    <location>
        <begin position="165"/>
        <end position="174"/>
    </location>
</feature>
<feature type="domain" description="CUB" evidence="5">
    <location>
        <begin position="985"/>
        <end position="1115"/>
    </location>
</feature>
<keyword evidence="1 2" id="KW-1015">Disulfide bond</keyword>
<dbReference type="PANTHER" id="PTHR47537:SF6">
    <property type="entry name" value="CUB DOMAIN-CONTAINING PROTEIN"/>
    <property type="match status" value="1"/>
</dbReference>
<feature type="domain" description="CUB" evidence="5">
    <location>
        <begin position="842"/>
        <end position="970"/>
    </location>
</feature>
<feature type="domain" description="CUB" evidence="5">
    <location>
        <begin position="548"/>
        <end position="683"/>
    </location>
</feature>
<organism evidence="6 7">
    <name type="scientific">Bactrocera dorsalis</name>
    <name type="common">Oriental fruit fly</name>
    <name type="synonym">Dacus dorsalis</name>
    <dbReference type="NCBI Taxonomy" id="27457"/>
    <lineage>
        <taxon>Eukaryota</taxon>
        <taxon>Metazoa</taxon>
        <taxon>Ecdysozoa</taxon>
        <taxon>Arthropoda</taxon>
        <taxon>Hexapoda</taxon>
        <taxon>Insecta</taxon>
        <taxon>Pterygota</taxon>
        <taxon>Neoptera</taxon>
        <taxon>Endopterygota</taxon>
        <taxon>Diptera</taxon>
        <taxon>Brachycera</taxon>
        <taxon>Muscomorpha</taxon>
        <taxon>Tephritoidea</taxon>
        <taxon>Tephritidae</taxon>
        <taxon>Bactrocera</taxon>
        <taxon>Bactrocera</taxon>
    </lineage>
</organism>
<dbReference type="InterPro" id="IPR036055">
    <property type="entry name" value="LDL_receptor-like_sf"/>
</dbReference>
<reference evidence="6" key="1">
    <citation type="submission" date="2025-05" db="UniProtKB">
        <authorList>
            <consortium name="RefSeq"/>
        </authorList>
    </citation>
    <scope>NUCLEOTIDE SEQUENCE [LARGE SCALE GENOMIC DNA]</scope>
</reference>
<feature type="domain" description="CUB" evidence="5">
    <location>
        <begin position="1124"/>
        <end position="1249"/>
    </location>
</feature>
<dbReference type="RefSeq" id="XP_049304504.1">
    <property type="nucleotide sequence ID" value="XM_049448547.1"/>
</dbReference>
<evidence type="ECO:0000313" key="7">
    <source>
        <dbReference type="RefSeq" id="XP_049304504.1"/>
    </source>
</evidence>
<dbReference type="InterPro" id="IPR000859">
    <property type="entry name" value="CUB_dom"/>
</dbReference>
<dbReference type="InterPro" id="IPR002172">
    <property type="entry name" value="LDrepeatLR_classA_rpt"/>
</dbReference>
<keyword evidence="6" id="KW-1185">Reference proteome</keyword>
<dbReference type="PROSITE" id="PS50068">
    <property type="entry name" value="LDLRA_2"/>
    <property type="match status" value="1"/>
</dbReference>
<dbReference type="Gene3D" id="2.60.120.290">
    <property type="entry name" value="Spermadhesin, CUB domain"/>
    <property type="match status" value="5"/>
</dbReference>
<comment type="caution">
    <text evidence="2">Lacks conserved residue(s) required for the propagation of feature annotation.</text>
</comment>
<evidence type="ECO:0000256" key="1">
    <source>
        <dbReference type="ARBA" id="ARBA00023157"/>
    </source>
</evidence>
<dbReference type="InterPro" id="IPR035914">
    <property type="entry name" value="Sperma_CUB_dom_sf"/>
</dbReference>
<dbReference type="SUPFAM" id="SSF57424">
    <property type="entry name" value="LDL receptor-like module"/>
    <property type="match status" value="1"/>
</dbReference>
<dbReference type="Pfam" id="PF00431">
    <property type="entry name" value="CUB"/>
    <property type="match status" value="5"/>
</dbReference>